<protein>
    <submittedName>
        <fullName evidence="1">Uncharacterized protein</fullName>
    </submittedName>
</protein>
<dbReference type="AlphaFoldDB" id="A0AAE0YFV3"/>
<accession>A0AAE0YFV3</accession>
<sequence>MRAYLALMLEQTNRSSEDFAELFVRAPCPDCGQPLIRQDAKLSCETWKLIFSVPLNPHQKCQRAILELGASGKLDLLGQYLPLEHGRQDNSTRLIGRMFPITGLKMVFVSSVF</sequence>
<evidence type="ECO:0000313" key="1">
    <source>
        <dbReference type="EMBL" id="KAK3743198.1"/>
    </source>
</evidence>
<name>A0AAE0YFV3_9GAST</name>
<reference evidence="1" key="1">
    <citation type="journal article" date="2023" name="G3 (Bethesda)">
        <title>A reference genome for the long-term kleptoplast-retaining sea slug Elysia crispata morphotype clarki.</title>
        <authorList>
            <person name="Eastman K.E."/>
            <person name="Pendleton A.L."/>
            <person name="Shaikh M.A."/>
            <person name="Suttiyut T."/>
            <person name="Ogas R."/>
            <person name="Tomko P."/>
            <person name="Gavelis G."/>
            <person name="Widhalm J.R."/>
            <person name="Wisecaver J.H."/>
        </authorList>
    </citation>
    <scope>NUCLEOTIDE SEQUENCE</scope>
    <source>
        <strain evidence="1">ECLA1</strain>
    </source>
</reference>
<dbReference type="EMBL" id="JAWDGP010006323">
    <property type="protein sequence ID" value="KAK3743198.1"/>
    <property type="molecule type" value="Genomic_DNA"/>
</dbReference>
<evidence type="ECO:0000313" key="2">
    <source>
        <dbReference type="Proteomes" id="UP001283361"/>
    </source>
</evidence>
<gene>
    <name evidence="1" type="ORF">RRG08_064051</name>
</gene>
<proteinExistence type="predicted"/>
<keyword evidence="2" id="KW-1185">Reference proteome</keyword>
<dbReference type="Proteomes" id="UP001283361">
    <property type="component" value="Unassembled WGS sequence"/>
</dbReference>
<organism evidence="1 2">
    <name type="scientific">Elysia crispata</name>
    <name type="common">lettuce slug</name>
    <dbReference type="NCBI Taxonomy" id="231223"/>
    <lineage>
        <taxon>Eukaryota</taxon>
        <taxon>Metazoa</taxon>
        <taxon>Spiralia</taxon>
        <taxon>Lophotrochozoa</taxon>
        <taxon>Mollusca</taxon>
        <taxon>Gastropoda</taxon>
        <taxon>Heterobranchia</taxon>
        <taxon>Euthyneura</taxon>
        <taxon>Panpulmonata</taxon>
        <taxon>Sacoglossa</taxon>
        <taxon>Placobranchoidea</taxon>
        <taxon>Plakobranchidae</taxon>
        <taxon>Elysia</taxon>
    </lineage>
</organism>
<comment type="caution">
    <text evidence="1">The sequence shown here is derived from an EMBL/GenBank/DDBJ whole genome shotgun (WGS) entry which is preliminary data.</text>
</comment>